<accession>A0A101M1J6</accession>
<dbReference type="EMBL" id="LKAM01000003">
    <property type="protein sequence ID" value="KUM49351.1"/>
    <property type="molecule type" value="Genomic_DNA"/>
</dbReference>
<protein>
    <submittedName>
        <fullName evidence="1">Uncharacterized protein</fullName>
    </submittedName>
</protein>
<geneLocation type="mitochondrion" evidence="1"/>
<reference evidence="1" key="1">
    <citation type="journal article" date="2015" name="Genome Biol. Evol.">
        <title>Organellar Genomes of White Spruce (Picea glauca): Assembly and Annotation.</title>
        <authorList>
            <person name="Jackman S.D."/>
            <person name="Warren R.L."/>
            <person name="Gibb E.A."/>
            <person name="Vandervalk B.P."/>
            <person name="Mohamadi H."/>
            <person name="Chu J."/>
            <person name="Raymond A."/>
            <person name="Pleasance S."/>
            <person name="Coope R."/>
            <person name="Wildung M.R."/>
            <person name="Ritland C.E."/>
            <person name="Bousquet J."/>
            <person name="Jones S.J."/>
            <person name="Bohlmann J."/>
            <person name="Birol I."/>
        </authorList>
    </citation>
    <scope>NUCLEOTIDE SEQUENCE [LARGE SCALE GENOMIC DNA]</scope>
    <source>
        <tissue evidence="1">Flushing bud</tissue>
    </source>
</reference>
<name>A0A101M1J6_PICGL</name>
<dbReference type="AlphaFoldDB" id="A0A101M1J6"/>
<keyword evidence="1" id="KW-0496">Mitochondrion</keyword>
<sequence length="92" mass="10907">MKYIVSEPWFRLPFCTTPTGSSRNDFIGSAYRLKMTPVDDQAPPQLGPVPTTLLSFMFFLVGRFPVELRCPKRYFILNFRFLDHQFHYIIRK</sequence>
<comment type="caution">
    <text evidence="1">The sequence shown here is derived from an EMBL/GenBank/DDBJ whole genome shotgun (WGS) entry which is preliminary data.</text>
</comment>
<organism evidence="1">
    <name type="scientific">Picea glauca</name>
    <name type="common">White spruce</name>
    <name type="synonym">Pinus glauca</name>
    <dbReference type="NCBI Taxonomy" id="3330"/>
    <lineage>
        <taxon>Eukaryota</taxon>
        <taxon>Viridiplantae</taxon>
        <taxon>Streptophyta</taxon>
        <taxon>Embryophyta</taxon>
        <taxon>Tracheophyta</taxon>
        <taxon>Spermatophyta</taxon>
        <taxon>Pinopsida</taxon>
        <taxon>Pinidae</taxon>
        <taxon>Conifers I</taxon>
        <taxon>Pinales</taxon>
        <taxon>Pinaceae</taxon>
        <taxon>Picea</taxon>
    </lineage>
</organism>
<proteinExistence type="predicted"/>
<gene>
    <name evidence="1" type="ORF">ABT39_MTgene3900</name>
</gene>
<evidence type="ECO:0000313" key="1">
    <source>
        <dbReference type="EMBL" id="KUM49351.1"/>
    </source>
</evidence>